<dbReference type="Proteomes" id="UP001204144">
    <property type="component" value="Unassembled WGS sequence"/>
</dbReference>
<dbReference type="InterPro" id="IPR000326">
    <property type="entry name" value="PAP2/HPO"/>
</dbReference>
<dbReference type="InterPro" id="IPR052559">
    <property type="entry name" value="V-haloperoxidase"/>
</dbReference>
<accession>A0AAE3H2U1</accession>
<proteinExistence type="predicted"/>
<dbReference type="InterPro" id="IPR036938">
    <property type="entry name" value="PAP2/HPO_sf"/>
</dbReference>
<dbReference type="SUPFAM" id="SSF48317">
    <property type="entry name" value="Acid phosphatase/Vanadium-dependent haloperoxidase"/>
    <property type="match status" value="1"/>
</dbReference>
<dbReference type="CDD" id="cd03398">
    <property type="entry name" value="PAP2_haloperoxidase"/>
    <property type="match status" value="1"/>
</dbReference>
<sequence>MKNSIVLFVFIFSSFIVSAKVSKGVEVSTKWADLTLHILKNTPGGSPTFNSRFLGYTGLTMYESVRGMDKTQRSLAGKLNGLETLPQVPEEVKINYILALNAGQSVIIKSIYGFTSIQNIAKVDSLENSLFQQYSKGFSDKENIASVAYGRAIASAIFEWSKTDGGHEGYKRNFDSTYVIEKSNGKWSPPIKGQSKIPMPLHPYWGKNRTFANENFTLPIPAMISFDYQKGSEYYKYMEEVFNTRKTLTQAQKEIANWWGDDPSETFSPPGHSYYMAKVAVEKSKVDLVYASKTFAAVGMAVADAFINCWKTKYHYHAERPFMFIFYNMSTLWDLYWPEPPFPAFYSGHAGQAASAATVLTHLYGENFSFVDNSHVGRPRDEQRNVEYKARAYKSFFEAAEESAMSRLYGGIHTRHDNEVGLSEGKKVGRHINELFEK</sequence>
<evidence type="ECO:0000313" key="3">
    <source>
        <dbReference type="Proteomes" id="UP001204144"/>
    </source>
</evidence>
<evidence type="ECO:0000259" key="1">
    <source>
        <dbReference type="Pfam" id="PF01569"/>
    </source>
</evidence>
<keyword evidence="3" id="KW-1185">Reference proteome</keyword>
<evidence type="ECO:0000313" key="2">
    <source>
        <dbReference type="EMBL" id="MCP9763873.1"/>
    </source>
</evidence>
<organism evidence="2 3">
    <name type="scientific">Lacihabitans soyangensis</name>
    <dbReference type="NCBI Taxonomy" id="869394"/>
    <lineage>
        <taxon>Bacteria</taxon>
        <taxon>Pseudomonadati</taxon>
        <taxon>Bacteroidota</taxon>
        <taxon>Cytophagia</taxon>
        <taxon>Cytophagales</taxon>
        <taxon>Leadbetterellaceae</taxon>
        <taxon>Lacihabitans</taxon>
    </lineage>
</organism>
<dbReference type="Pfam" id="PF01569">
    <property type="entry name" value="PAP2"/>
    <property type="match status" value="1"/>
</dbReference>
<dbReference type="Gene3D" id="1.10.606.20">
    <property type="match status" value="1"/>
</dbReference>
<reference evidence="2 3" key="1">
    <citation type="submission" date="2018-11" db="EMBL/GenBank/DDBJ databases">
        <title>Novel bacteria species description.</title>
        <authorList>
            <person name="Han J.-H."/>
        </authorList>
    </citation>
    <scope>NUCLEOTIDE SEQUENCE [LARGE SCALE GENOMIC DNA]</scope>
    <source>
        <strain evidence="2 3">KCTC23259</strain>
    </source>
</reference>
<dbReference type="AlphaFoldDB" id="A0AAE3H2U1"/>
<feature type="domain" description="Phosphatidic acid phosphatase type 2/haloperoxidase" evidence="1">
    <location>
        <begin position="297"/>
        <end position="422"/>
    </location>
</feature>
<dbReference type="PANTHER" id="PTHR34599:SF1">
    <property type="entry name" value="PHOSPHATIDIC ACID PHOSPHATASE TYPE 2_HALOPEROXIDASE DOMAIN-CONTAINING PROTEIN"/>
    <property type="match status" value="1"/>
</dbReference>
<name>A0AAE3H2U1_9BACT</name>
<dbReference type="EMBL" id="RJUF01000044">
    <property type="protein sequence ID" value="MCP9763873.1"/>
    <property type="molecule type" value="Genomic_DNA"/>
</dbReference>
<dbReference type="PANTHER" id="PTHR34599">
    <property type="entry name" value="PEROXIDASE-RELATED"/>
    <property type="match status" value="1"/>
</dbReference>
<gene>
    <name evidence="2" type="ORF">EGI31_13000</name>
</gene>
<dbReference type="RefSeq" id="WP_255037636.1">
    <property type="nucleotide sequence ID" value="NZ_RJUF01000044.1"/>
</dbReference>
<protein>
    <submittedName>
        <fullName evidence="2">Phosphatase PAP2 family protein</fullName>
    </submittedName>
</protein>
<comment type="caution">
    <text evidence="2">The sequence shown here is derived from an EMBL/GenBank/DDBJ whole genome shotgun (WGS) entry which is preliminary data.</text>
</comment>